<protein>
    <submittedName>
        <fullName evidence="1">Uncharacterized protein</fullName>
    </submittedName>
</protein>
<comment type="caution">
    <text evidence="1">The sequence shown here is derived from an EMBL/GenBank/DDBJ whole genome shotgun (WGS) entry which is preliminary data.</text>
</comment>
<dbReference type="RefSeq" id="WP_379733501.1">
    <property type="nucleotide sequence ID" value="NZ_JBHRVV010000001.1"/>
</dbReference>
<evidence type="ECO:0000313" key="2">
    <source>
        <dbReference type="Proteomes" id="UP001595665"/>
    </source>
</evidence>
<proteinExistence type="predicted"/>
<evidence type="ECO:0000313" key="1">
    <source>
        <dbReference type="EMBL" id="MFC3457266.1"/>
    </source>
</evidence>
<sequence>MSAVLNDRDAILQAAATRIVNPKNADIMLTQSASGFHVNAAGAADVASITVSATLVGLEGAVSWSVQGATLSNVTDREATVTYANMQGSTAIVSASIMSSGERFAKSVVLATIQDGAPGSSAKTVKLTPSEQVFKISKAGANSPVSITLTATGQNTAGTPSFTIPVGTATLTAGSSSAQKVLTFANMATDQVTVEVTLDGQKDRVTIYKVREGQDGQPGADGVVGLLNNESVNLPATDAGVVTSVAGAVCTMKVYRGAADDSANWTYAYSPASVAGGLQYTTSGGTLTVTGLAAGVDSAFVDITASRTGYASITKRFSVAKAKSGAGGTPGVDARNLTLVASSQVVQVAKNGTASPASVTLTSTAQNLAGTPTFAITSGTATLTGAGSARSFTYASMTSDSVTVRVTQDGLTDTVTIVKLREGADGAAAITGMLSNEIVTLPASSAGVVSSFSGAVCSMKVYNGTADDTANWGFAYAPASSTASLQYTTTTSGTVTVTGMNNGVDSAYVDITASRTGYAAITKRFTVTKSKAGASVTGARGAGQYYVVGSAWSDVVAQAACPGGPVINDQVNISNGTVTYTKRWDGAAWNVPGAYLSDELFVEKGIRASKVDTNGLIVRAPDGTVLLDMGGLRKGYEAPGTKNSEQQWVDVQGIPYESILNNDDSVAMGFNPTFADWPSGQARPTGWSGSSPVRETAIRRLGQWAIRFNTPGGTQIGMNRRVALPTPLPLGTFIAGTYDVYVARIDPTNTTGKPGLMVRLWWGTANGEYTDRHFPASQTTGGWQRINFTARPAAGKQILQVEFYLFGSFSNSAYGGHFFGDVVFDNFRFALFDNSLDNTAISIGADGTLGGAGGGQVTITGLGYTGALDATKGAPSGTTVGGTEAGLVASRALNGDSAYNAVNNASSGLASKLSAAGNQNLSGPVSLTSAGAIVVGTLNDGVRINTTGIIGRKAGYTTFSVAADGTALFGGNLVAASGTLGSLHMAADGAIHGGVFNSWAQWLAGGGAGFYFDSTVLALGDYAAGKYVILYADGRCYMPGFRMESGQLTLDNTIIINPKLQTSFSANMTNMTLNSQVNTSTYASYSKSPTLSNGVGPYRHRYSLTVEEGDMILGSDPTADTALIRARGSNRVCSGYLVDEVTDASGARAVASCRIYIQFGTGVPN</sequence>
<accession>A0ABV7PFP7</accession>
<dbReference type="EMBL" id="JBHRVV010000001">
    <property type="protein sequence ID" value="MFC3457266.1"/>
    <property type="molecule type" value="Genomic_DNA"/>
</dbReference>
<dbReference type="Proteomes" id="UP001595665">
    <property type="component" value="Unassembled WGS sequence"/>
</dbReference>
<reference evidence="2" key="1">
    <citation type="journal article" date="2019" name="Int. J. Syst. Evol. Microbiol.">
        <title>The Global Catalogue of Microorganisms (GCM) 10K type strain sequencing project: providing services to taxonomists for standard genome sequencing and annotation.</title>
        <authorList>
            <consortium name="The Broad Institute Genomics Platform"/>
            <consortium name="The Broad Institute Genome Sequencing Center for Infectious Disease"/>
            <person name="Wu L."/>
            <person name="Ma J."/>
        </authorList>
    </citation>
    <scope>NUCLEOTIDE SEQUENCE [LARGE SCALE GENOMIC DNA]</scope>
    <source>
        <strain evidence="2">CCM 7480</strain>
    </source>
</reference>
<gene>
    <name evidence="1" type="ORF">ACFOPH_03235</name>
</gene>
<keyword evidence="2" id="KW-1185">Reference proteome</keyword>
<organism evidence="1 2">
    <name type="scientific">Massilia haematophila</name>
    <dbReference type="NCBI Taxonomy" id="457923"/>
    <lineage>
        <taxon>Bacteria</taxon>
        <taxon>Pseudomonadati</taxon>
        <taxon>Pseudomonadota</taxon>
        <taxon>Betaproteobacteria</taxon>
        <taxon>Burkholderiales</taxon>
        <taxon>Oxalobacteraceae</taxon>
        <taxon>Telluria group</taxon>
        <taxon>Massilia</taxon>
    </lineage>
</organism>
<name>A0ABV7PFP7_9BURK</name>